<dbReference type="Gene3D" id="1.10.260.40">
    <property type="entry name" value="lambda repressor-like DNA-binding domains"/>
    <property type="match status" value="1"/>
</dbReference>
<dbReference type="InterPro" id="IPR010982">
    <property type="entry name" value="Lambda_DNA-bd_dom_sf"/>
</dbReference>
<dbReference type="InterPro" id="IPR001387">
    <property type="entry name" value="Cro/C1-type_HTH"/>
</dbReference>
<evidence type="ECO:0000313" key="3">
    <source>
        <dbReference type="EMBL" id="NFG16878.1"/>
    </source>
</evidence>
<accession>A0A6B3YN35</accession>
<organism evidence="3 5">
    <name type="scientific">Clostridium botulinum</name>
    <dbReference type="NCBI Taxonomy" id="1491"/>
    <lineage>
        <taxon>Bacteria</taxon>
        <taxon>Bacillati</taxon>
        <taxon>Bacillota</taxon>
        <taxon>Clostridia</taxon>
        <taxon>Eubacteriales</taxon>
        <taxon>Clostridiaceae</taxon>
        <taxon>Clostridium</taxon>
    </lineage>
</organism>
<evidence type="ECO:0000259" key="1">
    <source>
        <dbReference type="PROSITE" id="PS50943"/>
    </source>
</evidence>
<dbReference type="PROSITE" id="PS50943">
    <property type="entry name" value="HTH_CROC1"/>
    <property type="match status" value="1"/>
</dbReference>
<dbReference type="RefSeq" id="WP_011987147.1">
    <property type="nucleotide sequence ID" value="NZ_CP014219.1"/>
</dbReference>
<dbReference type="CDD" id="cd00093">
    <property type="entry name" value="HTH_XRE"/>
    <property type="match status" value="1"/>
</dbReference>
<name>A0A6B3YN35_CLOBO</name>
<evidence type="ECO:0000313" key="5">
    <source>
        <dbReference type="Proteomes" id="UP000478995"/>
    </source>
</evidence>
<dbReference type="SUPFAM" id="SSF47413">
    <property type="entry name" value="lambda repressor-like DNA-binding domains"/>
    <property type="match status" value="1"/>
</dbReference>
<proteinExistence type="predicted"/>
<dbReference type="AlphaFoldDB" id="A0A6B3YN35"/>
<gene>
    <name evidence="2" type="ORF">C7M56_01925</name>
    <name evidence="3" type="ORF">FC794_08750</name>
</gene>
<protein>
    <submittedName>
        <fullName evidence="3">Helix-turn-helix transcriptional regulator</fullName>
    </submittedName>
    <submittedName>
        <fullName evidence="2">XRE family transcriptional regulator</fullName>
    </submittedName>
</protein>
<reference evidence="2 4" key="1">
    <citation type="submission" date="2018-01" db="EMBL/GenBank/DDBJ databases">
        <title>Genetic Diversity of Clostridium botulinum in seafood.</title>
        <authorList>
            <person name="Athira V."/>
            <person name="Arun Jyothi P.V."/>
            <person name="Lalitha K.V."/>
            <person name="Joseph T.C."/>
        </authorList>
    </citation>
    <scope>NUCLEOTIDE SEQUENCE [LARGE SCALE GENOMIC DNA]</scope>
    <source>
        <strain evidence="2 4">Mfbjulcb8</strain>
    </source>
</reference>
<dbReference type="GO" id="GO:0003677">
    <property type="term" value="F:DNA binding"/>
    <property type="evidence" value="ECO:0007669"/>
    <property type="project" value="InterPro"/>
</dbReference>
<evidence type="ECO:0000313" key="2">
    <source>
        <dbReference type="EMBL" id="AVQ37500.1"/>
    </source>
</evidence>
<sequence length="73" mass="8799">MTIEEKISGLAWNKKLEILRRINNWTQEEAADKCNATQKMYWSWEKARSYPRKTSRRSIARAYRISEEDIFSN</sequence>
<dbReference type="Proteomes" id="UP000240615">
    <property type="component" value="Chromosome"/>
</dbReference>
<dbReference type="EMBL" id="CP027777">
    <property type="protein sequence ID" value="AVQ37500.1"/>
    <property type="molecule type" value="Genomic_DNA"/>
</dbReference>
<feature type="domain" description="HTH cro/C1-type" evidence="1">
    <location>
        <begin position="16"/>
        <end position="70"/>
    </location>
</feature>
<reference evidence="3 5" key="2">
    <citation type="submission" date="2019-04" db="EMBL/GenBank/DDBJ databases">
        <title>Genome sequencing of Clostridium botulinum Groups I-IV and Clostridium butyricum.</title>
        <authorList>
            <person name="Brunt J."/>
            <person name="Van Vliet A.H.M."/>
            <person name="Stringer S.C."/>
            <person name="Carter A.T."/>
            <person name="Peck M.W."/>
        </authorList>
    </citation>
    <scope>NUCLEOTIDE SEQUENCE [LARGE SCALE GENOMIC DNA]</scope>
    <source>
        <strain evidence="3 5">IFR 18/037</strain>
    </source>
</reference>
<evidence type="ECO:0000313" key="4">
    <source>
        <dbReference type="Proteomes" id="UP000240615"/>
    </source>
</evidence>
<dbReference type="EMBL" id="SWOY01000002">
    <property type="protein sequence ID" value="NFG16878.1"/>
    <property type="molecule type" value="Genomic_DNA"/>
</dbReference>
<dbReference type="Proteomes" id="UP000478995">
    <property type="component" value="Unassembled WGS sequence"/>
</dbReference>